<feature type="coiled-coil region" evidence="2">
    <location>
        <begin position="460"/>
        <end position="494"/>
    </location>
</feature>
<dbReference type="SUPFAM" id="SSF52540">
    <property type="entry name" value="P-loop containing nucleoside triphosphate hydrolases"/>
    <property type="match status" value="1"/>
</dbReference>
<dbReference type="EMBL" id="LGFU01000122">
    <property type="protein sequence ID" value="KUK45891.1"/>
    <property type="molecule type" value="Genomic_DNA"/>
</dbReference>
<proteinExistence type="predicted"/>
<dbReference type="PANTHER" id="PTHR43977">
    <property type="entry name" value="STRUCTURAL MAINTENANCE OF CHROMOSOMES PROTEIN 3"/>
    <property type="match status" value="1"/>
</dbReference>
<dbReference type="Gene3D" id="3.40.50.300">
    <property type="entry name" value="P-loop containing nucleotide triphosphate hydrolases"/>
    <property type="match status" value="1"/>
</dbReference>
<evidence type="ECO:0000256" key="1">
    <source>
        <dbReference type="ARBA" id="ARBA00023054"/>
    </source>
</evidence>
<dbReference type="Gene3D" id="1.20.1060.20">
    <property type="match status" value="1"/>
</dbReference>
<dbReference type="InterPro" id="IPR010935">
    <property type="entry name" value="SMC_hinge"/>
</dbReference>
<dbReference type="InterPro" id="IPR027417">
    <property type="entry name" value="P-loop_NTPase"/>
</dbReference>
<feature type="coiled-coil region" evidence="2">
    <location>
        <begin position="271"/>
        <end position="368"/>
    </location>
</feature>
<organism evidence="5 6">
    <name type="scientific">Anaerolinea thermophila</name>
    <dbReference type="NCBI Taxonomy" id="167964"/>
    <lineage>
        <taxon>Bacteria</taxon>
        <taxon>Bacillati</taxon>
        <taxon>Chloroflexota</taxon>
        <taxon>Anaerolineae</taxon>
        <taxon>Anaerolineales</taxon>
        <taxon>Anaerolineaceae</taxon>
        <taxon>Anaerolinea</taxon>
    </lineage>
</organism>
<feature type="domain" description="RecF/RecN/SMC N-terminal" evidence="3">
    <location>
        <begin position="5"/>
        <end position="138"/>
    </location>
</feature>
<evidence type="ECO:0000259" key="4">
    <source>
        <dbReference type="Pfam" id="PF06470"/>
    </source>
</evidence>
<dbReference type="GO" id="GO:0005524">
    <property type="term" value="F:ATP binding"/>
    <property type="evidence" value="ECO:0007669"/>
    <property type="project" value="InterPro"/>
</dbReference>
<reference evidence="5 6" key="1">
    <citation type="journal article" date="2015" name="MBio">
        <title>Genome-Resolved Metagenomic Analysis Reveals Roles for Candidate Phyla and Other Microbial Community Members in Biogeochemical Transformations in Oil Reservoirs.</title>
        <authorList>
            <person name="Hu P."/>
            <person name="Tom L."/>
            <person name="Singh A."/>
            <person name="Thomas B.C."/>
            <person name="Baker B.J."/>
            <person name="Piceno Y.M."/>
            <person name="Andersen G.L."/>
            <person name="Banfield J.F."/>
        </authorList>
    </citation>
    <scope>NUCLEOTIDE SEQUENCE [LARGE SCALE GENOMIC DNA]</scope>
    <source>
        <strain evidence="5">46_16</strain>
    </source>
</reference>
<gene>
    <name evidence="5" type="ORF">XD73_1237</name>
</gene>
<dbReference type="GO" id="GO:0051276">
    <property type="term" value="P:chromosome organization"/>
    <property type="evidence" value="ECO:0007669"/>
    <property type="project" value="InterPro"/>
</dbReference>
<comment type="caution">
    <text evidence="5">The sequence shown here is derived from an EMBL/GenBank/DDBJ whole genome shotgun (WGS) entry which is preliminary data.</text>
</comment>
<dbReference type="SUPFAM" id="SSF75553">
    <property type="entry name" value="Smc hinge domain"/>
    <property type="match status" value="1"/>
</dbReference>
<evidence type="ECO:0000259" key="3">
    <source>
        <dbReference type="Pfam" id="PF02463"/>
    </source>
</evidence>
<protein>
    <submittedName>
        <fullName evidence="5">Chromosome partition protein Smc</fullName>
    </submittedName>
</protein>
<feature type="coiled-coil region" evidence="2">
    <location>
        <begin position="404"/>
        <end position="431"/>
    </location>
</feature>
<name>A0A101FWT1_9CHLR</name>
<sequence>MKQRLKSLEMQGYKTFATLTRLEFPGQVTAIVGPNGSGKSNIADSVRWVLGEQSFSLLRAKRTEDMIFSGSQQRSRSGMALSTIIFNNEDGWLPIDYSEVAISRRAYRDGQNEYLLNGQKVRLKDISELLSQTGLSERNYTIIGQGLVDVALALKPDERRQLFEEAAGIGLYRSRKEDALRRLESTRKNLDRILDIMTEIRPRLRSLERQSKRFEEFQSLRTELEALLLEWYGYHWYQRQQDIRIVSIDYHDQEKRLNALRQKHSESELGVEEARKTLQLNRKALEEAHRESAEYHHQLEKATRQLAIIEERQRSHNQQKSNLEIDIAHLQEEISQLKSQEAAYKAEIERHASEFEAAEKAFTDAQEEFDTISAQKETQESRLTQLRQARVAVETDKVQILAHLEEWRSRMGSLTEEKNKVQSAIRKLQDEENPIKNQVEVIGVSLNRLIGSKDQIKESVTSKQKEIDQLRMGLRNLEIKISEEETKESKLAAQLDVLKQAEAALAGYSEGSKSVVEDSRKGRLPGGIEPLSKHIVVDEKFEIAISAALGELADLLVVPSGESELVIEYLESKDRDRVALVALDRIRTQNKNQI</sequence>
<dbReference type="Pfam" id="PF02463">
    <property type="entry name" value="SMC_N"/>
    <property type="match status" value="1"/>
</dbReference>
<dbReference type="Proteomes" id="UP000064249">
    <property type="component" value="Unassembled WGS sequence"/>
</dbReference>
<dbReference type="AlphaFoldDB" id="A0A101FWT1"/>
<dbReference type="Pfam" id="PF06470">
    <property type="entry name" value="SMC_hinge"/>
    <property type="match status" value="1"/>
</dbReference>
<evidence type="ECO:0000313" key="5">
    <source>
        <dbReference type="EMBL" id="KUK45891.1"/>
    </source>
</evidence>
<accession>A0A101FWT1</accession>
<evidence type="ECO:0000256" key="2">
    <source>
        <dbReference type="SAM" id="Coils"/>
    </source>
</evidence>
<dbReference type="InterPro" id="IPR003395">
    <property type="entry name" value="RecF/RecN/SMC_N"/>
</dbReference>
<keyword evidence="1 2" id="KW-0175">Coiled coil</keyword>
<feature type="non-terminal residue" evidence="5">
    <location>
        <position position="594"/>
    </location>
</feature>
<dbReference type="GO" id="GO:0005694">
    <property type="term" value="C:chromosome"/>
    <property type="evidence" value="ECO:0007669"/>
    <property type="project" value="InterPro"/>
</dbReference>
<dbReference type="InterPro" id="IPR036277">
    <property type="entry name" value="SMC_hinge_sf"/>
</dbReference>
<evidence type="ECO:0000313" key="6">
    <source>
        <dbReference type="Proteomes" id="UP000064249"/>
    </source>
</evidence>
<feature type="domain" description="SMC hinge" evidence="4">
    <location>
        <begin position="525"/>
        <end position="592"/>
    </location>
</feature>